<organism evidence="1 2">
    <name type="scientific">Streptomyces himalayensis subsp. aureolus</name>
    <dbReference type="NCBI Taxonomy" id="2758039"/>
    <lineage>
        <taxon>Bacteria</taxon>
        <taxon>Bacillati</taxon>
        <taxon>Actinomycetota</taxon>
        <taxon>Actinomycetes</taxon>
        <taxon>Kitasatosporales</taxon>
        <taxon>Streptomycetaceae</taxon>
        <taxon>Streptomyces</taxon>
        <taxon>Streptomyces himalayensis</taxon>
    </lineage>
</organism>
<sequence>MDRAVLDEWSLFVEHEEEVQWVSVPSPVRELEAVGIPAAWAGLLSQPASAGIVVAQLWQGTQARLPRTAGLYSSRVHGLAVLHTRARGASLVYSFRMKNGDLTLRRGFPPADVLPDVASRFPIDLSPLYSVHDGLVDFCSFDGGPIPSAEWGSLVAAGESDPTLVIVAQDGSRSFGFDVSHNPVQSYEVQPDEDDVAVIADPWAFLDELMAPGWLEECDLAHINQADATNRKYG</sequence>
<name>A0A7W2DA13_9ACTN</name>
<dbReference type="Proteomes" id="UP000586976">
    <property type="component" value="Unassembled WGS sequence"/>
</dbReference>
<evidence type="ECO:0000313" key="2">
    <source>
        <dbReference type="Proteomes" id="UP000586976"/>
    </source>
</evidence>
<proteinExistence type="predicted"/>
<dbReference type="AlphaFoldDB" id="A0A7W2DA13"/>
<protein>
    <submittedName>
        <fullName evidence="1">Uncharacterized protein</fullName>
    </submittedName>
</protein>
<evidence type="ECO:0000313" key="1">
    <source>
        <dbReference type="EMBL" id="MBA4867338.1"/>
    </source>
</evidence>
<accession>A0A7W2DA13</accession>
<dbReference type="RefSeq" id="WP_181868656.1">
    <property type="nucleotide sequence ID" value="NZ_JACEQY010000131.1"/>
</dbReference>
<dbReference type="EMBL" id="JACEQY010000131">
    <property type="protein sequence ID" value="MBA4867338.1"/>
    <property type="molecule type" value="Genomic_DNA"/>
</dbReference>
<reference evidence="1 2" key="1">
    <citation type="submission" date="2020-07" db="EMBL/GenBank/DDBJ databases">
        <title>Streptomyces isolated from Indian soil.</title>
        <authorList>
            <person name="Mandal S."/>
            <person name="Maiti P.K."/>
        </authorList>
    </citation>
    <scope>NUCLEOTIDE SEQUENCE [LARGE SCALE GENOMIC DNA]</scope>
    <source>
        <strain evidence="1 2">PSKA54</strain>
    </source>
</reference>
<comment type="caution">
    <text evidence="1">The sequence shown here is derived from an EMBL/GenBank/DDBJ whole genome shotgun (WGS) entry which is preliminary data.</text>
</comment>
<gene>
    <name evidence="1" type="ORF">H1V43_39965</name>
</gene>
<keyword evidence="2" id="KW-1185">Reference proteome</keyword>